<dbReference type="GO" id="GO:0005739">
    <property type="term" value="C:mitochondrion"/>
    <property type="evidence" value="ECO:0007669"/>
    <property type="project" value="TreeGrafter"/>
</dbReference>
<dbReference type="PANTHER" id="PTHR15758">
    <property type="entry name" value="BCL-2-LIKE PROTEIN 13"/>
    <property type="match status" value="1"/>
</dbReference>
<evidence type="ECO:0000313" key="4">
    <source>
        <dbReference type="Proteomes" id="UP000694557"/>
    </source>
</evidence>
<evidence type="ECO:0000256" key="1">
    <source>
        <dbReference type="SAM" id="MobiDB-lite"/>
    </source>
</evidence>
<feature type="compositionally biased region" description="Pro residues" evidence="1">
    <location>
        <begin position="328"/>
        <end position="340"/>
    </location>
</feature>
<dbReference type="PANTHER" id="PTHR15758:SF2">
    <property type="entry name" value="BCL-2-LIKE PROTEIN 13"/>
    <property type="match status" value="1"/>
</dbReference>
<gene>
    <name evidence="3" type="primary">LOC109910243</name>
</gene>
<reference evidence="3" key="2">
    <citation type="submission" date="2025-09" db="UniProtKB">
        <authorList>
            <consortium name="Ensembl"/>
        </authorList>
    </citation>
    <scope>IDENTIFICATION</scope>
</reference>
<protein>
    <recommendedName>
        <fullName evidence="5">Bcl-2-like protein 13</fullName>
    </recommendedName>
</protein>
<dbReference type="GO" id="GO:0006915">
    <property type="term" value="P:apoptotic process"/>
    <property type="evidence" value="ECO:0007669"/>
    <property type="project" value="InterPro"/>
</dbReference>
<keyword evidence="2" id="KW-1133">Transmembrane helix</keyword>
<dbReference type="GeneTree" id="ENSGT00650000094663"/>
<dbReference type="Ensembl" id="ENSOKIT00005117742.1">
    <property type="protein sequence ID" value="ENSOKIP00005109923.1"/>
    <property type="gene ID" value="ENSOKIG00005048080.1"/>
</dbReference>
<sequence length="417" mass="45535">MHGHIVANCYVIVWAPDRGWRKREWERKWKSEIEREGGAAVSCGAAGSPLLTTACMSPSCCCVLRPDFLSECTSLTLFQHLSLTYNFQHFTERSQWPVFSLEGKVPAVSRGDDSGEVSSLSGEQKPDRLGLATLQLSQGDSGGSGPWQTESSLVESWSTVGDMMDTEDTKSLDSSDGVVHLAEERSENHSSISDMVHLEREEEEMLAEEEEDGSLGEEEELQASVMSVLGGERELAELREEELDTQELLPSSEVSADHQETMDLMMSVAEELFVQEEPAEVSHATTVSMPMPVWKLEPPSASSTPVPSIPTLAELHSELQYSMQEQLHPPPVLGPGAPQPPDERQTNSQPESSVSLHAAQETQEIPPVTREVPPEKTEAEHATWLPATELPVLLCGGAAMVAIVGVLAYGAVAYCRK</sequence>
<keyword evidence="4" id="KW-1185">Reference proteome</keyword>
<feature type="region of interest" description="Disordered" evidence="1">
    <location>
        <begin position="327"/>
        <end position="379"/>
    </location>
</feature>
<evidence type="ECO:0008006" key="5">
    <source>
        <dbReference type="Google" id="ProtNLM"/>
    </source>
</evidence>
<evidence type="ECO:0000313" key="3">
    <source>
        <dbReference type="Ensembl" id="ENSOKIP00005109923.1"/>
    </source>
</evidence>
<dbReference type="Proteomes" id="UP000694557">
    <property type="component" value="Unassembled WGS sequence"/>
</dbReference>
<accession>A0A8C7KYH0</accession>
<organism evidence="3 4">
    <name type="scientific">Oncorhynchus kisutch</name>
    <name type="common">Coho salmon</name>
    <name type="synonym">Salmo kisutch</name>
    <dbReference type="NCBI Taxonomy" id="8019"/>
    <lineage>
        <taxon>Eukaryota</taxon>
        <taxon>Metazoa</taxon>
        <taxon>Chordata</taxon>
        <taxon>Craniata</taxon>
        <taxon>Vertebrata</taxon>
        <taxon>Euteleostomi</taxon>
        <taxon>Actinopterygii</taxon>
        <taxon>Neopterygii</taxon>
        <taxon>Teleostei</taxon>
        <taxon>Protacanthopterygii</taxon>
        <taxon>Salmoniformes</taxon>
        <taxon>Salmonidae</taxon>
        <taxon>Salmoninae</taxon>
        <taxon>Oncorhynchus</taxon>
    </lineage>
</organism>
<evidence type="ECO:0000256" key="2">
    <source>
        <dbReference type="SAM" id="Phobius"/>
    </source>
</evidence>
<keyword evidence="2" id="KW-0812">Transmembrane</keyword>
<proteinExistence type="predicted"/>
<reference evidence="3" key="1">
    <citation type="submission" date="2025-08" db="UniProtKB">
        <authorList>
            <consortium name="Ensembl"/>
        </authorList>
    </citation>
    <scope>IDENTIFICATION</scope>
</reference>
<dbReference type="GO" id="GO:0016020">
    <property type="term" value="C:membrane"/>
    <property type="evidence" value="ECO:0007669"/>
    <property type="project" value="TreeGrafter"/>
</dbReference>
<feature type="region of interest" description="Disordered" evidence="1">
    <location>
        <begin position="108"/>
        <end position="129"/>
    </location>
</feature>
<feature type="transmembrane region" description="Helical" evidence="2">
    <location>
        <begin position="390"/>
        <end position="415"/>
    </location>
</feature>
<name>A0A8C7KYH0_ONCKI</name>
<feature type="compositionally biased region" description="Polar residues" evidence="1">
    <location>
        <begin position="346"/>
        <end position="363"/>
    </location>
</feature>
<dbReference type="AlphaFoldDB" id="A0A8C7KYH0"/>
<keyword evidence="2" id="KW-0472">Membrane</keyword>
<dbReference type="InterPro" id="IPR042398">
    <property type="entry name" value="BCL2L13"/>
</dbReference>